<sequence>ATQITATGFPNLRKQANDAGDWQATGSVECKLLVRHPTGGIGAAGNGPTSLSYAGAYITAGAQNTYLATYQTLNSLTGVPVGATKIWHETALAVGALNSDIAARTGNESKKLETSDDFNNILWRQEHKAAGKTPNDMKGHRKTLFGATSKDKYHEYIIKVYKMEIQTSTGGVTDKKKLGDISDELEFVSILRYCQLRTAEDIKSFKNKLENKDTKANEKEEEVCNAAGSDRKACENLKERECTFNRESNKCQLKKEVEEAEKKAARQVRGAKPGVNCPKHTKKEECEAENKNVKAVEKSVCGWIKDKYKDSSFLLNKKLALIVFAFVILFF</sequence>
<dbReference type="GO" id="GO:0042783">
    <property type="term" value="P:symbiont-mediated evasion of host immune response"/>
    <property type="evidence" value="ECO:0007669"/>
    <property type="project" value="InterPro"/>
</dbReference>
<proteinExistence type="predicted"/>
<feature type="domain" description="Trypanosome variant surface glycoprotein C-terminal" evidence="9">
    <location>
        <begin position="224"/>
        <end position="329"/>
    </location>
</feature>
<dbReference type="Gene3D" id="3.90.150.10">
    <property type="entry name" value="Variant Surface Glycoprotein, subunit A domain 1"/>
    <property type="match status" value="1"/>
</dbReference>
<protein>
    <submittedName>
        <fullName evidence="10">Variant surface glycoprotein 2206</fullName>
    </submittedName>
</protein>
<dbReference type="Pfam" id="PF00913">
    <property type="entry name" value="Trypan_glycop"/>
    <property type="match status" value="1"/>
</dbReference>
<evidence type="ECO:0000313" key="10">
    <source>
        <dbReference type="EMBL" id="AGH58934.1"/>
    </source>
</evidence>
<dbReference type="InterPro" id="IPR019609">
    <property type="entry name" value="Variant_surf_glycoprt_trypan_C"/>
</dbReference>
<dbReference type="EMBL" id="KC611503">
    <property type="protein sequence ID" value="AGH58934.1"/>
    <property type="molecule type" value="Genomic_DNA"/>
</dbReference>
<dbReference type="InterPro" id="IPR001812">
    <property type="entry name" value="Trypano_VSG_A_N_dom"/>
</dbReference>
<keyword evidence="7" id="KW-0449">Lipoprotein</keyword>
<evidence type="ECO:0000259" key="9">
    <source>
        <dbReference type="Pfam" id="PF10659"/>
    </source>
</evidence>
<organism evidence="10">
    <name type="scientific">Trypanosoma brucei</name>
    <dbReference type="NCBI Taxonomy" id="5691"/>
    <lineage>
        <taxon>Eukaryota</taxon>
        <taxon>Discoba</taxon>
        <taxon>Euglenozoa</taxon>
        <taxon>Kinetoplastea</taxon>
        <taxon>Metakinetoplastina</taxon>
        <taxon>Trypanosomatida</taxon>
        <taxon>Trypanosomatidae</taxon>
        <taxon>Trypanosoma</taxon>
    </lineage>
</organism>
<keyword evidence="6" id="KW-0325">Glycoprotein</keyword>
<keyword evidence="5" id="KW-0472">Membrane</keyword>
<feature type="domain" description="Trypanosome variant surface glycoprotein A-type N-terminal" evidence="8">
    <location>
        <begin position="2"/>
        <end position="194"/>
    </location>
</feature>
<evidence type="ECO:0000259" key="8">
    <source>
        <dbReference type="Pfam" id="PF00913"/>
    </source>
</evidence>
<accession>M4SSF6</accession>
<keyword evidence="3" id="KW-1003">Cell membrane</keyword>
<reference evidence="10" key="1">
    <citation type="submission" date="2013-02" db="EMBL/GenBank/DDBJ databases">
        <authorList>
            <person name="Cross G.A.M."/>
            <person name="Kim H.-S."/>
            <person name="Wickstead B."/>
        </authorList>
    </citation>
    <scope>NUCLEOTIDE SEQUENCE</scope>
    <source>
        <strain evidence="10">Lister 427</strain>
    </source>
</reference>
<evidence type="ECO:0000256" key="6">
    <source>
        <dbReference type="ARBA" id="ARBA00023180"/>
    </source>
</evidence>
<evidence type="ECO:0000256" key="5">
    <source>
        <dbReference type="ARBA" id="ARBA00023136"/>
    </source>
</evidence>
<evidence type="ECO:0000256" key="1">
    <source>
        <dbReference type="ARBA" id="ARBA00002523"/>
    </source>
</evidence>
<evidence type="ECO:0000256" key="3">
    <source>
        <dbReference type="ARBA" id="ARBA00022475"/>
    </source>
</evidence>
<evidence type="ECO:0000256" key="7">
    <source>
        <dbReference type="ARBA" id="ARBA00023288"/>
    </source>
</evidence>
<keyword evidence="4" id="KW-0336">GPI-anchor</keyword>
<dbReference type="Pfam" id="PF10659">
    <property type="entry name" value="Trypan_glycop_C"/>
    <property type="match status" value="1"/>
</dbReference>
<dbReference type="Gene3D" id="1.10.470.10">
    <property type="entry name" value="Variant Surface Glycoprotein, subunit A, domain 2"/>
    <property type="match status" value="1"/>
</dbReference>
<name>M4SSF6_9TRYP</name>
<feature type="non-terminal residue" evidence="10">
    <location>
        <position position="1"/>
    </location>
</feature>
<dbReference type="GO" id="GO:0098552">
    <property type="term" value="C:side of membrane"/>
    <property type="evidence" value="ECO:0007669"/>
    <property type="project" value="UniProtKB-KW"/>
</dbReference>
<comment type="subcellular location">
    <subcellularLocation>
        <location evidence="2">Cell membrane</location>
        <topology evidence="2">Lipid-anchor</topology>
        <topology evidence="2">GPI-anchor</topology>
    </subcellularLocation>
</comment>
<dbReference type="AlphaFoldDB" id="M4SSF6"/>
<comment type="function">
    <text evidence="1">VSG forms a coat on the surface of the parasite. The trypanosome evades the immune response of the host by expressing a series of antigenically distinct VSGs from an estimated 1000 VSG genes.</text>
</comment>
<dbReference type="SUPFAM" id="SSF58087">
    <property type="entry name" value="Variant surface glycoprotein (N-terminal domain)"/>
    <property type="match status" value="1"/>
</dbReference>
<evidence type="ECO:0000256" key="4">
    <source>
        <dbReference type="ARBA" id="ARBA00022622"/>
    </source>
</evidence>
<evidence type="ECO:0000256" key="2">
    <source>
        <dbReference type="ARBA" id="ARBA00004609"/>
    </source>
</evidence>
<reference evidence="10" key="2">
    <citation type="journal article" date="2014" name="Mol. Biochem. Parasitol.">
        <title>Capturing the variant surface glycoprotein repertoire (the VSGnome) of Trypanosoma brucei Lister 427.</title>
        <authorList>
            <person name="Cross G.A."/>
            <person name="Kim H.S."/>
            <person name="Wickstead B."/>
        </authorList>
    </citation>
    <scope>NUCLEOTIDE SEQUENCE</scope>
    <source>
        <strain evidence="10">Lister 427</strain>
    </source>
</reference>
<dbReference type="GO" id="GO:0005886">
    <property type="term" value="C:plasma membrane"/>
    <property type="evidence" value="ECO:0007669"/>
    <property type="project" value="UniProtKB-SubCell"/>
</dbReference>